<accession>A0A975DK43</accession>
<evidence type="ECO:0000313" key="4">
    <source>
        <dbReference type="Proteomes" id="UP000664904"/>
    </source>
</evidence>
<protein>
    <submittedName>
        <fullName evidence="3">Alpha/beta hydrolase</fullName>
    </submittedName>
</protein>
<gene>
    <name evidence="3" type="ORF">J5O05_17280</name>
</gene>
<name>A0A975DK43_9GAMM</name>
<dbReference type="Gene3D" id="3.40.50.1820">
    <property type="entry name" value="alpha/beta hydrolase"/>
    <property type="match status" value="1"/>
</dbReference>
<evidence type="ECO:0000256" key="1">
    <source>
        <dbReference type="SAM" id="SignalP"/>
    </source>
</evidence>
<organism evidence="3 4">
    <name type="scientific">Pseudoalteromonas xiamenensis</name>
    <dbReference type="NCBI Taxonomy" id="882626"/>
    <lineage>
        <taxon>Bacteria</taxon>
        <taxon>Pseudomonadati</taxon>
        <taxon>Pseudomonadota</taxon>
        <taxon>Gammaproteobacteria</taxon>
        <taxon>Alteromonadales</taxon>
        <taxon>Pseudoalteromonadaceae</taxon>
        <taxon>Pseudoalteromonas</taxon>
    </lineage>
</organism>
<keyword evidence="1" id="KW-0732">Signal</keyword>
<dbReference type="Pfam" id="PF12697">
    <property type="entry name" value="Abhydrolase_6"/>
    <property type="match status" value="1"/>
</dbReference>
<dbReference type="AlphaFoldDB" id="A0A975DK43"/>
<evidence type="ECO:0000313" key="3">
    <source>
        <dbReference type="EMBL" id="QTH73009.1"/>
    </source>
</evidence>
<proteinExistence type="predicted"/>
<dbReference type="RefSeq" id="WP_208844628.1">
    <property type="nucleotide sequence ID" value="NZ_CP072134.1"/>
</dbReference>
<dbReference type="InterPro" id="IPR029058">
    <property type="entry name" value="AB_hydrolase_fold"/>
</dbReference>
<feature type="domain" description="AB hydrolase-1" evidence="2">
    <location>
        <begin position="27"/>
        <end position="140"/>
    </location>
</feature>
<dbReference type="PANTHER" id="PTHR43798">
    <property type="entry name" value="MONOACYLGLYCEROL LIPASE"/>
    <property type="match status" value="1"/>
</dbReference>
<dbReference type="PANTHER" id="PTHR43798:SF33">
    <property type="entry name" value="HYDROLASE, PUTATIVE (AFU_ORTHOLOGUE AFUA_2G14860)-RELATED"/>
    <property type="match status" value="1"/>
</dbReference>
<keyword evidence="3" id="KW-0614">Plasmid</keyword>
<dbReference type="EMBL" id="CP072134">
    <property type="protein sequence ID" value="QTH73009.1"/>
    <property type="molecule type" value="Genomic_DNA"/>
</dbReference>
<keyword evidence="3" id="KW-0378">Hydrolase</keyword>
<evidence type="ECO:0000259" key="2">
    <source>
        <dbReference type="Pfam" id="PF12697"/>
    </source>
</evidence>
<dbReference type="InterPro" id="IPR000073">
    <property type="entry name" value="AB_hydrolase_1"/>
</dbReference>
<feature type="signal peptide" evidence="1">
    <location>
        <begin position="1"/>
        <end position="21"/>
    </location>
</feature>
<keyword evidence="4" id="KW-1185">Reference proteome</keyword>
<dbReference type="SUPFAM" id="SSF53474">
    <property type="entry name" value="alpha/beta-Hydrolases"/>
    <property type="match status" value="1"/>
</dbReference>
<dbReference type="InterPro" id="IPR050266">
    <property type="entry name" value="AB_hydrolase_sf"/>
</dbReference>
<dbReference type="KEGG" id="pxi:J5O05_17280"/>
<dbReference type="GO" id="GO:0016020">
    <property type="term" value="C:membrane"/>
    <property type="evidence" value="ECO:0007669"/>
    <property type="project" value="TreeGrafter"/>
</dbReference>
<geneLocation type="plasmid" evidence="3 4">
    <name>unnamed4</name>
</geneLocation>
<dbReference type="Proteomes" id="UP000664904">
    <property type="component" value="Plasmid unnamed4"/>
</dbReference>
<sequence length="250" mass="27874">MKYFWYVLLGGVLMLSAHAQAGTTVIFEAGFGSKAEVWQPVVQLLPKDIKVINYTRPNLLEKDAAPTSIEQDVRHLLSLVKNAALSNNVILVGHSYGGLLATEVAYQASDIIDALVLVDPTTRAHRHRFNQLNADKVKADDLLLAKYMPAHLLKHYSNLTKELESSSDVIYPIPPQLKTVLLSSTQVHKSPMVIEETQEGKKLWLSLHNELFSQVLDGEHIRMSDVGHNIQSDRPELIAAIIQKLVTELD</sequence>
<reference evidence="3" key="1">
    <citation type="submission" date="2021-03" db="EMBL/GenBank/DDBJ databases">
        <title>Complete Genome of Pseudoalteromonas xiamenensis STKMTI.2, a new potential marine bacterium producing anti-Vibrio compounds.</title>
        <authorList>
            <person name="Handayani D.P."/>
            <person name="Isnansetyo A."/>
            <person name="Istiqomah I."/>
            <person name="Jumina J."/>
        </authorList>
    </citation>
    <scope>NUCLEOTIDE SEQUENCE</scope>
    <source>
        <strain evidence="3">STKMTI.2</strain>
        <plasmid evidence="3">unnamed4</plasmid>
    </source>
</reference>
<dbReference type="GO" id="GO:0016787">
    <property type="term" value="F:hydrolase activity"/>
    <property type="evidence" value="ECO:0007669"/>
    <property type="project" value="UniProtKB-KW"/>
</dbReference>
<feature type="chain" id="PRO_5037892087" evidence="1">
    <location>
        <begin position="22"/>
        <end position="250"/>
    </location>
</feature>